<organism evidence="1 2">
    <name type="scientific">Cyanomargarita calcarea GSE-NOS-MK-12-04C</name>
    <dbReference type="NCBI Taxonomy" id="2839659"/>
    <lineage>
        <taxon>Bacteria</taxon>
        <taxon>Bacillati</taxon>
        <taxon>Cyanobacteriota</taxon>
        <taxon>Cyanophyceae</taxon>
        <taxon>Nostocales</taxon>
        <taxon>Cyanomargaritaceae</taxon>
        <taxon>Cyanomargarita</taxon>
    </lineage>
</organism>
<dbReference type="AlphaFoldDB" id="A0A951QR42"/>
<proteinExistence type="predicted"/>
<name>A0A951QR42_9CYAN</name>
<evidence type="ECO:0000313" key="1">
    <source>
        <dbReference type="EMBL" id="MBW4670428.1"/>
    </source>
</evidence>
<gene>
    <name evidence="1" type="ORF">KME60_24185</name>
</gene>
<sequence length="128" mass="16309">MLYEDLRQWRDICEFFNQIKYKFIYSHALITRRYILLQPERKFRREELWSKYMIQICRFGPHPSAFYCYQGSRKNKDWGWQLLPDWEEKINFLEQIVLFDYNPDDLPQPWRRRIWEAFFSEERKRIRV</sequence>
<comment type="caution">
    <text evidence="1">The sequence shown here is derived from an EMBL/GenBank/DDBJ whole genome shotgun (WGS) entry which is preliminary data.</text>
</comment>
<accession>A0A951QR42</accession>
<dbReference type="EMBL" id="JAHHGZ010000030">
    <property type="protein sequence ID" value="MBW4670428.1"/>
    <property type="molecule type" value="Genomic_DNA"/>
</dbReference>
<dbReference type="Proteomes" id="UP000729701">
    <property type="component" value="Unassembled WGS sequence"/>
</dbReference>
<evidence type="ECO:0000313" key="2">
    <source>
        <dbReference type="Proteomes" id="UP000729701"/>
    </source>
</evidence>
<protein>
    <submittedName>
        <fullName evidence="1">Uncharacterized protein</fullName>
    </submittedName>
</protein>
<reference evidence="1" key="1">
    <citation type="submission" date="2021-05" db="EMBL/GenBank/DDBJ databases">
        <authorList>
            <person name="Pietrasiak N."/>
            <person name="Ward R."/>
            <person name="Stajich J.E."/>
            <person name="Kurbessoian T."/>
        </authorList>
    </citation>
    <scope>NUCLEOTIDE SEQUENCE</scope>
    <source>
        <strain evidence="1">GSE-NOS-MK-12-04C</strain>
    </source>
</reference>
<reference evidence="1" key="2">
    <citation type="journal article" date="2022" name="Microbiol. Resour. Announc.">
        <title>Metagenome Sequencing to Explore Phylogenomics of Terrestrial Cyanobacteria.</title>
        <authorList>
            <person name="Ward R.D."/>
            <person name="Stajich J.E."/>
            <person name="Johansen J.R."/>
            <person name="Huntemann M."/>
            <person name="Clum A."/>
            <person name="Foster B."/>
            <person name="Foster B."/>
            <person name="Roux S."/>
            <person name="Palaniappan K."/>
            <person name="Varghese N."/>
            <person name="Mukherjee S."/>
            <person name="Reddy T.B.K."/>
            <person name="Daum C."/>
            <person name="Copeland A."/>
            <person name="Chen I.A."/>
            <person name="Ivanova N.N."/>
            <person name="Kyrpides N.C."/>
            <person name="Shapiro N."/>
            <person name="Eloe-Fadrosh E.A."/>
            <person name="Pietrasiak N."/>
        </authorList>
    </citation>
    <scope>NUCLEOTIDE SEQUENCE</scope>
    <source>
        <strain evidence="1">GSE-NOS-MK-12-04C</strain>
    </source>
</reference>